<dbReference type="AlphaFoldDB" id="A0A8J2NBJ5"/>
<dbReference type="EMBL" id="CAJSTJ010000122">
    <property type="protein sequence ID" value="CAG7558128.1"/>
    <property type="molecule type" value="Genomic_DNA"/>
</dbReference>
<protein>
    <submittedName>
        <fullName evidence="2">Uncharacterized protein</fullName>
    </submittedName>
</protein>
<feature type="transmembrane region" description="Helical" evidence="1">
    <location>
        <begin position="208"/>
        <end position="229"/>
    </location>
</feature>
<keyword evidence="1" id="KW-0472">Membrane</keyword>
<keyword evidence="1" id="KW-0812">Transmembrane</keyword>
<accession>A0A8J2NBJ5</accession>
<sequence>MISHRADVELVDLNDNRQQTESEPQMPTIAATTDASTHSSIVILGPYQTCIVMILIQCFTDRRGFETTRTEWPLYKNTRFEECAAANTTGLNCTTLLFEDMIDHGNSTYDLATVNGSVEIHLTIGDAGRYLIPDYANWCDKVQCLAELDYKIVPSDPLQAAYDNPSYPNSNILDYLQGTSTAGLAIISMLKQGHIFDPHYPHACPRSIFTTVSMAFVSIHACGVFGLWWQSFADARASNSRPPRSSGMAWFELFTLAKSFHTHPFACLFRKNDVPRRWTAALVYALAIALWAGGLETHRMVFATLPNQTYSCKEDMFDAAPGTALCPVSQICGNEALLDPTLRIYHHNCRDGCSAWSTSSYYWVFTAFAVFHLLNLAINGIARSRFAIQSASDALSKWQNLLIFRFVFATFLGCLGLSTLTIWDAAKAIREVRQYWDVYIREGRVSYDVNCHAIHVHMSPWRGLFDVDNENRVLRVMRPWFQS</sequence>
<evidence type="ECO:0000256" key="1">
    <source>
        <dbReference type="SAM" id="Phobius"/>
    </source>
</evidence>
<proteinExistence type="predicted"/>
<comment type="caution">
    <text evidence="2">The sequence shown here is derived from an EMBL/GenBank/DDBJ whole genome shotgun (WGS) entry which is preliminary data.</text>
</comment>
<evidence type="ECO:0000313" key="2">
    <source>
        <dbReference type="EMBL" id="CAG7558128.1"/>
    </source>
</evidence>
<name>A0A8J2NBJ5_FUSEQ</name>
<evidence type="ECO:0000313" key="3">
    <source>
        <dbReference type="Proteomes" id="UP000693738"/>
    </source>
</evidence>
<reference evidence="2" key="1">
    <citation type="submission" date="2021-05" db="EMBL/GenBank/DDBJ databases">
        <authorList>
            <person name="Khan N."/>
        </authorList>
    </citation>
    <scope>NUCLEOTIDE SEQUENCE</scope>
</reference>
<organism evidence="2 3">
    <name type="scientific">Fusarium equiseti</name>
    <name type="common">Fusarium scirpi</name>
    <dbReference type="NCBI Taxonomy" id="61235"/>
    <lineage>
        <taxon>Eukaryota</taxon>
        <taxon>Fungi</taxon>
        <taxon>Dikarya</taxon>
        <taxon>Ascomycota</taxon>
        <taxon>Pezizomycotina</taxon>
        <taxon>Sordariomycetes</taxon>
        <taxon>Hypocreomycetidae</taxon>
        <taxon>Hypocreales</taxon>
        <taxon>Nectriaceae</taxon>
        <taxon>Fusarium</taxon>
        <taxon>Fusarium incarnatum-equiseti species complex</taxon>
    </lineage>
</organism>
<feature type="transmembrane region" description="Helical" evidence="1">
    <location>
        <begin position="361"/>
        <end position="382"/>
    </location>
</feature>
<dbReference type="Proteomes" id="UP000693738">
    <property type="component" value="Unassembled WGS sequence"/>
</dbReference>
<feature type="transmembrane region" description="Helical" evidence="1">
    <location>
        <begin position="402"/>
        <end position="423"/>
    </location>
</feature>
<feature type="transmembrane region" description="Helical" evidence="1">
    <location>
        <begin position="278"/>
        <end position="295"/>
    </location>
</feature>
<gene>
    <name evidence="2" type="ORF">FEQUK3_LOCUS3851</name>
</gene>
<keyword evidence="1" id="KW-1133">Transmembrane helix</keyword>